<evidence type="ECO:0000313" key="1">
    <source>
        <dbReference type="EMBL" id="MQL76592.1"/>
    </source>
</evidence>
<gene>
    <name evidence="1" type="ORF">Taro_008987</name>
</gene>
<evidence type="ECO:0000313" key="2">
    <source>
        <dbReference type="Proteomes" id="UP000652761"/>
    </source>
</evidence>
<dbReference type="Proteomes" id="UP000652761">
    <property type="component" value="Unassembled WGS sequence"/>
</dbReference>
<dbReference type="AlphaFoldDB" id="A0A843TV74"/>
<sequence>MGSGERTAGFRPISMTRHAHSRFFSVSKTSGSIRREMDRHCITVCTMKLVNYPFYQVGCRTDAFLQLTSPLFPLSPHTCT</sequence>
<name>A0A843TV74_COLES</name>
<protein>
    <submittedName>
        <fullName evidence="1">Uncharacterized protein</fullName>
    </submittedName>
</protein>
<accession>A0A843TV74</accession>
<keyword evidence="2" id="KW-1185">Reference proteome</keyword>
<dbReference type="EMBL" id="NMUH01000307">
    <property type="protein sequence ID" value="MQL76592.1"/>
    <property type="molecule type" value="Genomic_DNA"/>
</dbReference>
<comment type="caution">
    <text evidence="1">The sequence shown here is derived from an EMBL/GenBank/DDBJ whole genome shotgun (WGS) entry which is preliminary data.</text>
</comment>
<organism evidence="1 2">
    <name type="scientific">Colocasia esculenta</name>
    <name type="common">Wild taro</name>
    <name type="synonym">Arum esculentum</name>
    <dbReference type="NCBI Taxonomy" id="4460"/>
    <lineage>
        <taxon>Eukaryota</taxon>
        <taxon>Viridiplantae</taxon>
        <taxon>Streptophyta</taxon>
        <taxon>Embryophyta</taxon>
        <taxon>Tracheophyta</taxon>
        <taxon>Spermatophyta</taxon>
        <taxon>Magnoliopsida</taxon>
        <taxon>Liliopsida</taxon>
        <taxon>Araceae</taxon>
        <taxon>Aroideae</taxon>
        <taxon>Colocasieae</taxon>
        <taxon>Colocasia</taxon>
    </lineage>
</organism>
<reference evidence="1" key="1">
    <citation type="submission" date="2017-07" db="EMBL/GenBank/DDBJ databases">
        <title>Taro Niue Genome Assembly and Annotation.</title>
        <authorList>
            <person name="Atibalentja N."/>
            <person name="Keating K."/>
            <person name="Fields C.J."/>
        </authorList>
    </citation>
    <scope>NUCLEOTIDE SEQUENCE</scope>
    <source>
        <strain evidence="1">Niue_2</strain>
        <tissue evidence="1">Leaf</tissue>
    </source>
</reference>
<proteinExistence type="predicted"/>